<gene>
    <name evidence="2" type="ORF">PhaeoP97_02701</name>
</gene>
<protein>
    <submittedName>
        <fullName evidence="2">Cell wall hydrolase-like protein</fullName>
    </submittedName>
</protein>
<dbReference type="KEGG" id="php:PhaeoP97_02701"/>
<organism evidence="2 3">
    <name type="scientific">Phaeobacter porticola</name>
    <dbReference type="NCBI Taxonomy" id="1844006"/>
    <lineage>
        <taxon>Bacteria</taxon>
        <taxon>Pseudomonadati</taxon>
        <taxon>Pseudomonadota</taxon>
        <taxon>Alphaproteobacteria</taxon>
        <taxon>Rhodobacterales</taxon>
        <taxon>Roseobacteraceae</taxon>
        <taxon>Phaeobacter</taxon>
    </lineage>
</organism>
<dbReference type="Gene3D" id="1.10.10.2520">
    <property type="entry name" value="Cell wall hydrolase SleB, domain 1"/>
    <property type="match status" value="1"/>
</dbReference>
<dbReference type="InterPro" id="IPR042047">
    <property type="entry name" value="SleB_dom1"/>
</dbReference>
<dbReference type="Pfam" id="PF07486">
    <property type="entry name" value="Hydrolase_2"/>
    <property type="match status" value="1"/>
</dbReference>
<keyword evidence="3" id="KW-1185">Reference proteome</keyword>
<dbReference type="AlphaFoldDB" id="A0A1L3I7F1"/>
<evidence type="ECO:0000313" key="3">
    <source>
        <dbReference type="Proteomes" id="UP000183859"/>
    </source>
</evidence>
<dbReference type="EMBL" id="CP016364">
    <property type="protein sequence ID" value="APG48078.1"/>
    <property type="molecule type" value="Genomic_DNA"/>
</dbReference>
<dbReference type="InterPro" id="IPR011105">
    <property type="entry name" value="Cell_wall_hydrolase_SleB"/>
</dbReference>
<dbReference type="STRING" id="1844006.PhaeoP97_02701"/>
<reference evidence="3" key="1">
    <citation type="submission" date="2016-07" db="EMBL/GenBank/DDBJ databases">
        <title>Phaeobacter portensis sp. nov., a tropodithietic acid producing bacterium isolated from a German harbor.</title>
        <authorList>
            <person name="Freese H.M."/>
            <person name="Bunk B."/>
            <person name="Breider S."/>
            <person name="Brinkhoff T."/>
        </authorList>
    </citation>
    <scope>NUCLEOTIDE SEQUENCE [LARGE SCALE GENOMIC DNA]</scope>
    <source>
        <strain evidence="3">P97</strain>
    </source>
</reference>
<proteinExistence type="predicted"/>
<accession>A0A1L3I7F1</accession>
<feature type="domain" description="Cell wall hydrolase SleB" evidence="1">
    <location>
        <begin position="111"/>
        <end position="220"/>
    </location>
</feature>
<evidence type="ECO:0000259" key="1">
    <source>
        <dbReference type="Pfam" id="PF07486"/>
    </source>
</evidence>
<keyword evidence="2" id="KW-0378">Hydrolase</keyword>
<dbReference type="GO" id="GO:0016787">
    <property type="term" value="F:hydrolase activity"/>
    <property type="evidence" value="ECO:0007669"/>
    <property type="project" value="UniProtKB-KW"/>
</dbReference>
<name>A0A1L3I7F1_9RHOB</name>
<dbReference type="Proteomes" id="UP000183859">
    <property type="component" value="Chromosome"/>
</dbReference>
<evidence type="ECO:0000313" key="2">
    <source>
        <dbReference type="EMBL" id="APG48078.1"/>
    </source>
</evidence>
<sequence>MTLGWPCATLSSGDTLMKILTVAAVFAAVFAAAKVVYADSGLDALFKREQSTLNAVPTGRLNHFFNFNRAAKKAKPTEVKYTRGWLDTIPAAKGGDNFACLAEALYFEARGETVKGQFAVAEVIMNRVKSAQFPNSLCGVINQGTGRKYQCQFTYTCDGHKEVIREKTAFERVSKVARLVMDGATTGITDGATYYHTTAVRPRWSKSFTKTARIGVHLFYRDDRFRTALNN</sequence>